<keyword evidence="3" id="KW-1185">Reference proteome</keyword>
<sequence>MSSNHDDSLAWPEDAPPEDRLTHPTGGDTAFAIACAGCMWPAPVIGPLFLRLFLRDRPFALHWFRLSLLVQLVYAGLFVLGFYLSVSKILPGTIISAVVLAAYAWGLYTSIFSLVKILRGKVETIPPVPLSLLQRG</sequence>
<name>A0ABW1T2Z1_9ACTN</name>
<feature type="transmembrane region" description="Helical" evidence="1">
    <location>
        <begin position="30"/>
        <end position="54"/>
    </location>
</feature>
<dbReference type="Proteomes" id="UP001596138">
    <property type="component" value="Unassembled WGS sequence"/>
</dbReference>
<feature type="transmembrane region" description="Helical" evidence="1">
    <location>
        <begin position="92"/>
        <end position="115"/>
    </location>
</feature>
<organism evidence="2 3">
    <name type="scientific">Longivirga aurantiaca</name>
    <dbReference type="NCBI Taxonomy" id="1837743"/>
    <lineage>
        <taxon>Bacteria</taxon>
        <taxon>Bacillati</taxon>
        <taxon>Actinomycetota</taxon>
        <taxon>Actinomycetes</taxon>
        <taxon>Sporichthyales</taxon>
        <taxon>Sporichthyaceae</taxon>
        <taxon>Longivirga</taxon>
    </lineage>
</organism>
<dbReference type="RefSeq" id="WP_386766741.1">
    <property type="nucleotide sequence ID" value="NZ_JBHSTI010000008.1"/>
</dbReference>
<accession>A0ABW1T2Z1</accession>
<evidence type="ECO:0000256" key="1">
    <source>
        <dbReference type="SAM" id="Phobius"/>
    </source>
</evidence>
<keyword evidence="1" id="KW-0472">Membrane</keyword>
<protein>
    <recommendedName>
        <fullName evidence="4">DUF4870 domain-containing protein</fullName>
    </recommendedName>
</protein>
<proteinExistence type="predicted"/>
<evidence type="ECO:0000313" key="3">
    <source>
        <dbReference type="Proteomes" id="UP001596138"/>
    </source>
</evidence>
<feature type="transmembrane region" description="Helical" evidence="1">
    <location>
        <begin position="66"/>
        <end position="86"/>
    </location>
</feature>
<comment type="caution">
    <text evidence="2">The sequence shown here is derived from an EMBL/GenBank/DDBJ whole genome shotgun (WGS) entry which is preliminary data.</text>
</comment>
<dbReference type="EMBL" id="JBHSTI010000008">
    <property type="protein sequence ID" value="MFC6238485.1"/>
    <property type="molecule type" value="Genomic_DNA"/>
</dbReference>
<evidence type="ECO:0008006" key="4">
    <source>
        <dbReference type="Google" id="ProtNLM"/>
    </source>
</evidence>
<evidence type="ECO:0000313" key="2">
    <source>
        <dbReference type="EMBL" id="MFC6238485.1"/>
    </source>
</evidence>
<keyword evidence="1" id="KW-1133">Transmembrane helix</keyword>
<keyword evidence="1" id="KW-0812">Transmembrane</keyword>
<reference evidence="3" key="1">
    <citation type="journal article" date="2019" name="Int. J. Syst. Evol. Microbiol.">
        <title>The Global Catalogue of Microorganisms (GCM) 10K type strain sequencing project: providing services to taxonomists for standard genome sequencing and annotation.</title>
        <authorList>
            <consortium name="The Broad Institute Genomics Platform"/>
            <consortium name="The Broad Institute Genome Sequencing Center for Infectious Disease"/>
            <person name="Wu L."/>
            <person name="Ma J."/>
        </authorList>
    </citation>
    <scope>NUCLEOTIDE SEQUENCE [LARGE SCALE GENOMIC DNA]</scope>
    <source>
        <strain evidence="3">CGMCC 4.7317</strain>
    </source>
</reference>
<gene>
    <name evidence="2" type="ORF">ACFQGU_11400</name>
</gene>